<dbReference type="AlphaFoldDB" id="A0AAW1R8L7"/>
<comment type="caution">
    <text evidence="2">The sequence shown here is derived from an EMBL/GenBank/DDBJ whole genome shotgun (WGS) entry which is preliminary data.</text>
</comment>
<accession>A0AAW1R8L7</accession>
<sequence length="204" mass="20886">MVPWEGSGSGRRIEDDLTEPAGTPWDVASLRASSQSGPPSPSGRNHRSGSRAKRGKHSSDSPEPGGREEIELRDAASNPLLGQFHMEEQGRFVKPNPGMRPRPASKGSPLRNGESRQAPSSQSDSSADQVAQSRAGGDAQVGSSVAGSGHRLGHSAHGSSASLADSSGSPSHARAATSGGLSGSPKVLGTGDRASFFDEAISAR</sequence>
<keyword evidence="3" id="KW-1185">Reference proteome</keyword>
<proteinExistence type="predicted"/>
<feature type="compositionally biased region" description="Low complexity" evidence="1">
    <location>
        <begin position="115"/>
        <end position="135"/>
    </location>
</feature>
<feature type="compositionally biased region" description="Basic residues" evidence="1">
    <location>
        <begin position="44"/>
        <end position="56"/>
    </location>
</feature>
<organism evidence="2 3">
    <name type="scientific">[Myrmecia] bisecta</name>
    <dbReference type="NCBI Taxonomy" id="41462"/>
    <lineage>
        <taxon>Eukaryota</taxon>
        <taxon>Viridiplantae</taxon>
        <taxon>Chlorophyta</taxon>
        <taxon>core chlorophytes</taxon>
        <taxon>Trebouxiophyceae</taxon>
        <taxon>Trebouxiales</taxon>
        <taxon>Trebouxiaceae</taxon>
        <taxon>Myrmecia</taxon>
    </lineage>
</organism>
<dbReference type="EMBL" id="JALJOR010000001">
    <property type="protein sequence ID" value="KAK9829731.1"/>
    <property type="molecule type" value="Genomic_DNA"/>
</dbReference>
<evidence type="ECO:0000313" key="2">
    <source>
        <dbReference type="EMBL" id="KAK9829731.1"/>
    </source>
</evidence>
<gene>
    <name evidence="2" type="ORF">WJX72_007560</name>
</gene>
<reference evidence="2 3" key="1">
    <citation type="journal article" date="2024" name="Nat. Commun.">
        <title>Phylogenomics reveals the evolutionary origins of lichenization in chlorophyte algae.</title>
        <authorList>
            <person name="Puginier C."/>
            <person name="Libourel C."/>
            <person name="Otte J."/>
            <person name="Skaloud P."/>
            <person name="Haon M."/>
            <person name="Grisel S."/>
            <person name="Petersen M."/>
            <person name="Berrin J.G."/>
            <person name="Delaux P.M."/>
            <person name="Dal Grande F."/>
            <person name="Keller J."/>
        </authorList>
    </citation>
    <scope>NUCLEOTIDE SEQUENCE [LARGE SCALE GENOMIC DNA]</scope>
    <source>
        <strain evidence="2 3">SAG 2043</strain>
    </source>
</reference>
<evidence type="ECO:0000256" key="1">
    <source>
        <dbReference type="SAM" id="MobiDB-lite"/>
    </source>
</evidence>
<feature type="region of interest" description="Disordered" evidence="1">
    <location>
        <begin position="1"/>
        <end position="204"/>
    </location>
</feature>
<feature type="compositionally biased region" description="Low complexity" evidence="1">
    <location>
        <begin position="155"/>
        <end position="173"/>
    </location>
</feature>
<dbReference type="Proteomes" id="UP001489004">
    <property type="component" value="Unassembled WGS sequence"/>
</dbReference>
<evidence type="ECO:0000313" key="3">
    <source>
        <dbReference type="Proteomes" id="UP001489004"/>
    </source>
</evidence>
<name>A0AAW1R8L7_9CHLO</name>
<protein>
    <submittedName>
        <fullName evidence="2">Uncharacterized protein</fullName>
    </submittedName>
</protein>
<feature type="compositionally biased region" description="Basic and acidic residues" evidence="1">
    <location>
        <begin position="57"/>
        <end position="74"/>
    </location>
</feature>